<dbReference type="SMART" id="SM01178">
    <property type="entry name" value="DUF4217"/>
    <property type="match status" value="1"/>
</dbReference>
<evidence type="ECO:0000256" key="7">
    <source>
        <dbReference type="SAM" id="MobiDB-lite"/>
    </source>
</evidence>
<dbReference type="SUPFAM" id="SSF52540">
    <property type="entry name" value="P-loop containing nucleoside triphosphate hydrolases"/>
    <property type="match status" value="1"/>
</dbReference>
<evidence type="ECO:0000259" key="9">
    <source>
        <dbReference type="PROSITE" id="PS51194"/>
    </source>
</evidence>
<evidence type="ECO:0000256" key="5">
    <source>
        <dbReference type="ARBA" id="ARBA00022884"/>
    </source>
</evidence>
<proteinExistence type="inferred from homology"/>
<dbReference type="EC" id="3.6.4.13" evidence="6"/>
<keyword evidence="2 6" id="KW-0378">Hydrolase</keyword>
<comment type="similarity">
    <text evidence="6">Belongs to the DEAD box helicase family.</text>
</comment>
<evidence type="ECO:0000256" key="3">
    <source>
        <dbReference type="ARBA" id="ARBA00022806"/>
    </source>
</evidence>
<evidence type="ECO:0000256" key="2">
    <source>
        <dbReference type="ARBA" id="ARBA00022801"/>
    </source>
</evidence>
<dbReference type="PROSITE" id="PS51194">
    <property type="entry name" value="HELICASE_CTER"/>
    <property type="match status" value="1"/>
</dbReference>
<dbReference type="SMART" id="SM00490">
    <property type="entry name" value="HELICc"/>
    <property type="match status" value="1"/>
</dbReference>
<dbReference type="PROSITE" id="PS51192">
    <property type="entry name" value="HELICASE_ATP_BIND_1"/>
    <property type="match status" value="1"/>
</dbReference>
<evidence type="ECO:0000259" key="8">
    <source>
        <dbReference type="PROSITE" id="PS51192"/>
    </source>
</evidence>
<dbReference type="Gene3D" id="3.40.50.300">
    <property type="entry name" value="P-loop containing nucleotide triphosphate hydrolases"/>
    <property type="match status" value="2"/>
</dbReference>
<keyword evidence="1 6" id="KW-0547">Nucleotide-binding</keyword>
<dbReference type="Pfam" id="PF00271">
    <property type="entry name" value="Helicase_C"/>
    <property type="match status" value="1"/>
</dbReference>
<accession>A0A7S3HSL4</accession>
<protein>
    <recommendedName>
        <fullName evidence="6">ATP-dependent RNA helicase</fullName>
        <ecNumber evidence="6">3.6.4.13</ecNumber>
    </recommendedName>
</protein>
<dbReference type="PANTHER" id="PTHR24031">
    <property type="entry name" value="RNA HELICASE"/>
    <property type="match status" value="1"/>
</dbReference>
<feature type="domain" description="Helicase C-terminal" evidence="9">
    <location>
        <begin position="433"/>
        <end position="638"/>
    </location>
</feature>
<dbReference type="CDD" id="cd18787">
    <property type="entry name" value="SF2_C_DEAD"/>
    <property type="match status" value="1"/>
</dbReference>
<dbReference type="GO" id="GO:0016787">
    <property type="term" value="F:hydrolase activity"/>
    <property type="evidence" value="ECO:0007669"/>
    <property type="project" value="UniProtKB-KW"/>
</dbReference>
<dbReference type="InterPro" id="IPR001650">
    <property type="entry name" value="Helicase_C-like"/>
</dbReference>
<dbReference type="InterPro" id="IPR027417">
    <property type="entry name" value="P-loop_NTPase"/>
</dbReference>
<comment type="domain">
    <text evidence="6">The Q motif is unique to and characteristic of the DEAD box family of RNA helicases and controls ATP binding and hydrolysis.</text>
</comment>
<dbReference type="EMBL" id="HBIC01061835">
    <property type="protein sequence ID" value="CAE0302869.1"/>
    <property type="molecule type" value="Transcribed_RNA"/>
</dbReference>
<name>A0A7S3HSL4_9STRA</name>
<evidence type="ECO:0000256" key="4">
    <source>
        <dbReference type="ARBA" id="ARBA00022840"/>
    </source>
</evidence>
<comment type="catalytic activity">
    <reaction evidence="6">
        <text>ATP + H2O = ADP + phosphate + H(+)</text>
        <dbReference type="Rhea" id="RHEA:13065"/>
        <dbReference type="ChEBI" id="CHEBI:15377"/>
        <dbReference type="ChEBI" id="CHEBI:15378"/>
        <dbReference type="ChEBI" id="CHEBI:30616"/>
        <dbReference type="ChEBI" id="CHEBI:43474"/>
        <dbReference type="ChEBI" id="CHEBI:456216"/>
        <dbReference type="EC" id="3.6.4.13"/>
    </reaction>
</comment>
<dbReference type="InterPro" id="IPR025313">
    <property type="entry name" value="SPB4-like_CTE"/>
</dbReference>
<evidence type="ECO:0000313" key="10">
    <source>
        <dbReference type="EMBL" id="CAE0302869.1"/>
    </source>
</evidence>
<dbReference type="Pfam" id="PF13959">
    <property type="entry name" value="CTE_SPB4"/>
    <property type="match status" value="1"/>
</dbReference>
<dbReference type="GO" id="GO:0005524">
    <property type="term" value="F:ATP binding"/>
    <property type="evidence" value="ECO:0007669"/>
    <property type="project" value="UniProtKB-UniRule"/>
</dbReference>
<keyword evidence="4 6" id="KW-0067">ATP-binding</keyword>
<evidence type="ECO:0000256" key="1">
    <source>
        <dbReference type="ARBA" id="ARBA00022741"/>
    </source>
</evidence>
<dbReference type="Pfam" id="PF00270">
    <property type="entry name" value="DEAD"/>
    <property type="match status" value="1"/>
</dbReference>
<feature type="compositionally biased region" description="Low complexity" evidence="7">
    <location>
        <begin position="812"/>
        <end position="824"/>
    </location>
</feature>
<comment type="function">
    <text evidence="6">RNA helicase.</text>
</comment>
<feature type="domain" description="Helicase ATP-binding" evidence="8">
    <location>
        <begin position="101"/>
        <end position="323"/>
    </location>
</feature>
<feature type="compositionally biased region" description="Gly residues" evidence="7">
    <location>
        <begin position="777"/>
        <end position="789"/>
    </location>
</feature>
<dbReference type="InterPro" id="IPR014001">
    <property type="entry name" value="Helicase_ATP-bd"/>
</dbReference>
<feature type="region of interest" description="Disordered" evidence="7">
    <location>
        <begin position="747"/>
        <end position="898"/>
    </location>
</feature>
<dbReference type="AlphaFoldDB" id="A0A7S3HSL4"/>
<evidence type="ECO:0000256" key="6">
    <source>
        <dbReference type="RuleBase" id="RU365068"/>
    </source>
</evidence>
<reference evidence="10" key="1">
    <citation type="submission" date="2021-01" db="EMBL/GenBank/DDBJ databases">
        <authorList>
            <person name="Corre E."/>
            <person name="Pelletier E."/>
            <person name="Niang G."/>
            <person name="Scheremetjew M."/>
            <person name="Finn R."/>
            <person name="Kale V."/>
            <person name="Holt S."/>
            <person name="Cochrane G."/>
            <person name="Meng A."/>
            <person name="Brown T."/>
            <person name="Cohen L."/>
        </authorList>
    </citation>
    <scope>NUCLEOTIDE SEQUENCE</scope>
    <source>
        <strain evidence="10">CCAP 955/1</strain>
    </source>
</reference>
<dbReference type="SMART" id="SM00487">
    <property type="entry name" value="DEXDc"/>
    <property type="match status" value="1"/>
</dbReference>
<sequence length="898" mass="97417">MDDNEFEIVSSEPVAKKKFKSKTRREDPHQFHAKPRDLDLALNALEKPKELADANASTVFSKLPFSTFPLEPRLVSTIEKSEVEGGMGMKTCTNIQSVVYPTLLAKRQNMLMKSQTGSGKTMAYLVPIINDLMTLSPRAERSDGCRTLIMAPTRELCTQIAEVLDKLTKCCVWIVGGCITGGERKKSEKGRLRKGIVVLVGTPGRLLDHLSSTESFHLTKLRWVVLDEVDRLLDMGFEQTVLQIMSIIRGEKIAGLKDKNDTNSINNAKGRALNLQQKYAQQSQAKGKQVAVSSDLVLLMCSATLNRAVKSLALPLLGNNTDTSSSNKEKNAGFLVVDADASTVDTIRCEQDIMALGKDSGRLDGSSLTAAPVAAINANSTSAGAPAAADASNATEKGAVADKRQSALLDKNSVVEAPAQLAQYFMMVTCKWRLAALMSFLRTHSEQKVVVFLSTCDAVDYLSLLLREMDWPTELDNGVEYKGKNDTGLNNGGQRSVEEEEALATLASLSANASQHLEPLECTFTGMLGNQRKMYRLHGNVPQAVRKTVYQQFCAAEKGILLCTDVAARGLDLPNVDWILQYDPPCETADYVHRIGRTARKGRSGCALLFLLPSEAAYIPLLASHGLQPEALSLQSLFLDAAKHIPGAAKFKNVDEMSAVILQRRVERVVHDNKWLLFAGRQAFRSFVRAYATHSMDTKGIFSVQSLHLGHVAKSFGLRESPKALRSSEDVIGKIFNGAYSVLNTRNSENNRDRFSHGGKGGGGSGGRDRDRDAKGGKGNKGGKSGGGTTVKRDRESRDEGSSNKRQRSDDSSSSSRGESPARSTQNPGVVVKSGKDRQKLRKMGPGSSSSGDRNKKGGSSGGSSSKGSRLTASGVFRKTTGYFKKKLRSQMSSEFSG</sequence>
<gene>
    <name evidence="10" type="ORF">SELO1098_LOCUS31727</name>
</gene>
<feature type="compositionally biased region" description="Basic and acidic residues" evidence="7">
    <location>
        <begin position="791"/>
        <end position="811"/>
    </location>
</feature>
<dbReference type="GO" id="GO:0003724">
    <property type="term" value="F:RNA helicase activity"/>
    <property type="evidence" value="ECO:0007669"/>
    <property type="project" value="UniProtKB-EC"/>
</dbReference>
<keyword evidence="3 6" id="KW-0347">Helicase</keyword>
<keyword evidence="5 6" id="KW-0694">RNA-binding</keyword>
<feature type="compositionally biased region" description="Basic and acidic residues" evidence="7">
    <location>
        <begin position="767"/>
        <end position="776"/>
    </location>
</feature>
<dbReference type="GO" id="GO:0003723">
    <property type="term" value="F:RNA binding"/>
    <property type="evidence" value="ECO:0007669"/>
    <property type="project" value="UniProtKB-UniRule"/>
</dbReference>
<organism evidence="10">
    <name type="scientific">Spumella elongata</name>
    <dbReference type="NCBI Taxonomy" id="89044"/>
    <lineage>
        <taxon>Eukaryota</taxon>
        <taxon>Sar</taxon>
        <taxon>Stramenopiles</taxon>
        <taxon>Ochrophyta</taxon>
        <taxon>Chrysophyceae</taxon>
        <taxon>Chromulinales</taxon>
        <taxon>Chromulinaceae</taxon>
        <taxon>Spumella</taxon>
    </lineage>
</organism>
<dbReference type="InterPro" id="IPR011545">
    <property type="entry name" value="DEAD/DEAH_box_helicase_dom"/>
</dbReference>